<gene>
    <name evidence="2" type="ORF">MFIFM68171_02777</name>
</gene>
<name>A0ABQ0G498_9PEZI</name>
<evidence type="ECO:0000313" key="2">
    <source>
        <dbReference type="EMBL" id="GAB1312567.1"/>
    </source>
</evidence>
<dbReference type="InterPro" id="IPR010730">
    <property type="entry name" value="HET"/>
</dbReference>
<keyword evidence="3" id="KW-1185">Reference proteome</keyword>
<sequence>MADMRHWASRLFKRSVEPPETRPSHRRRHKRDRLRSYLLAADDGNGFEPDHQQTPFRIEAEDAELQVIRTLGESGLHTGSLTSVCQCTGCDRLFAALGNNNFDTPAAVHTVASLRNSAMTCEFCFVMFQGIVRHGRLDDSAEVKVFTDVKLRHVLVHNGSKTIRFQGVSYMPSPWPALGQGGDFSVPGSLQCIQLVRQWISTCTIDHQCISNSDRMQWLPTRVIDIGESKSDIRLVERSDITVYRRYLCLSHCWGTGPAVCTTTRNIDRHYAGLEWSHLPRTYQDTICVARLLGVRFVWIDSLCIIQDDEDDWVRESKAMADIFENAYVTIAAASSANPAGGLFPQRRLQQEHILGRRYGAAGMPYVIVAVDDISHPKLTDTTQRLVQNWPLWTRGWVFQERLLSPRVVHFAYPEMIWECQEKTCCECGQLHESVKSQHPSPPNADPPGSMQAEKQWWATVQSYSTLSLTYAHDKLPALSGIAKRTARLRSEDTYLAGLWRSSLEYDLLWLTKAFQMPIRPSSVRPSEWRAPTWSWASIDAPVEYPFYNLTRLQVHFNILNVICKAATDDETGRVAEACLTLQGPCAPGKIKAASRLDGQPVFCFEIGDMTFQSAGAPPESRFCPDNPADLLGRGAETKGSGDGGSALCMVLATIHRKHSLVQLSVVLRPQHNQLSYERVGMLYQWREVTRQAKPASGLLAEFVPPLEYGPLVRSLVDKIETIIIR</sequence>
<dbReference type="PANTHER" id="PTHR33112:SF16">
    <property type="entry name" value="HETEROKARYON INCOMPATIBILITY DOMAIN-CONTAINING PROTEIN"/>
    <property type="match status" value="1"/>
</dbReference>
<dbReference type="Pfam" id="PF06985">
    <property type="entry name" value="HET"/>
    <property type="match status" value="1"/>
</dbReference>
<dbReference type="PANTHER" id="PTHR33112">
    <property type="entry name" value="DOMAIN PROTEIN, PUTATIVE-RELATED"/>
    <property type="match status" value="1"/>
</dbReference>
<comment type="caution">
    <text evidence="2">The sequence shown here is derived from an EMBL/GenBank/DDBJ whole genome shotgun (WGS) entry which is preliminary data.</text>
</comment>
<protein>
    <submittedName>
        <fullName evidence="2">Heterokaryon incompatibility domain-containing protein</fullName>
    </submittedName>
</protein>
<feature type="domain" description="Heterokaryon incompatibility" evidence="1">
    <location>
        <begin position="247"/>
        <end position="401"/>
    </location>
</feature>
<reference evidence="2 3" key="1">
    <citation type="submission" date="2024-09" db="EMBL/GenBank/DDBJ databases">
        <title>Itraconazole resistance in Madurella fahalii resulting from another homologue of gene encoding cytochrome P450 14-alpha sterol demethylase (CYP51).</title>
        <authorList>
            <person name="Yoshioka I."/>
            <person name="Fahal A.H."/>
            <person name="Kaneko S."/>
            <person name="Yaguchi T."/>
        </authorList>
    </citation>
    <scope>NUCLEOTIDE SEQUENCE [LARGE SCALE GENOMIC DNA]</scope>
    <source>
        <strain evidence="2 3">IFM 68171</strain>
    </source>
</reference>
<accession>A0ABQ0G498</accession>
<proteinExistence type="predicted"/>
<dbReference type="Proteomes" id="UP001628179">
    <property type="component" value="Unassembled WGS sequence"/>
</dbReference>
<dbReference type="RefSeq" id="XP_070914300.1">
    <property type="nucleotide sequence ID" value="XM_071058199.1"/>
</dbReference>
<evidence type="ECO:0000259" key="1">
    <source>
        <dbReference type="Pfam" id="PF06985"/>
    </source>
</evidence>
<dbReference type="GeneID" id="98173522"/>
<organism evidence="2 3">
    <name type="scientific">Madurella fahalii</name>
    <dbReference type="NCBI Taxonomy" id="1157608"/>
    <lineage>
        <taxon>Eukaryota</taxon>
        <taxon>Fungi</taxon>
        <taxon>Dikarya</taxon>
        <taxon>Ascomycota</taxon>
        <taxon>Pezizomycotina</taxon>
        <taxon>Sordariomycetes</taxon>
        <taxon>Sordariomycetidae</taxon>
        <taxon>Sordariales</taxon>
        <taxon>Sordariales incertae sedis</taxon>
        <taxon>Madurella</taxon>
    </lineage>
</organism>
<evidence type="ECO:0000313" key="3">
    <source>
        <dbReference type="Proteomes" id="UP001628179"/>
    </source>
</evidence>
<dbReference type="EMBL" id="BAAFSV010000002">
    <property type="protein sequence ID" value="GAB1312567.1"/>
    <property type="molecule type" value="Genomic_DNA"/>
</dbReference>